<evidence type="ECO:0000313" key="3">
    <source>
        <dbReference type="WBParaSite" id="ACAC_0001072001-mRNA-1"/>
    </source>
</evidence>
<organism evidence="2 3">
    <name type="scientific">Angiostrongylus cantonensis</name>
    <name type="common">Rat lungworm</name>
    <dbReference type="NCBI Taxonomy" id="6313"/>
    <lineage>
        <taxon>Eukaryota</taxon>
        <taxon>Metazoa</taxon>
        <taxon>Ecdysozoa</taxon>
        <taxon>Nematoda</taxon>
        <taxon>Chromadorea</taxon>
        <taxon>Rhabditida</taxon>
        <taxon>Rhabditina</taxon>
        <taxon>Rhabditomorpha</taxon>
        <taxon>Strongyloidea</taxon>
        <taxon>Metastrongylidae</taxon>
        <taxon>Angiostrongylus</taxon>
    </lineage>
</organism>
<feature type="compositionally biased region" description="Polar residues" evidence="1">
    <location>
        <begin position="44"/>
        <end position="56"/>
    </location>
</feature>
<accession>A0A0K0DHN6</accession>
<evidence type="ECO:0000256" key="1">
    <source>
        <dbReference type="SAM" id="MobiDB-lite"/>
    </source>
</evidence>
<protein>
    <submittedName>
        <fullName evidence="3">Uncharacterized protein</fullName>
    </submittedName>
</protein>
<reference evidence="2" key="1">
    <citation type="submission" date="2012-09" db="EMBL/GenBank/DDBJ databases">
        <authorList>
            <person name="Martin A.A."/>
        </authorList>
    </citation>
    <scope>NUCLEOTIDE SEQUENCE</scope>
</reference>
<sequence length="68" mass="7667">MARRPTDETVTMPKTGRERPPLLLRSHQKFSMLAHRTQARTPDEPTNSSQRNSTPTIHEAAVGIRSES</sequence>
<dbReference type="Proteomes" id="UP000035642">
    <property type="component" value="Unassembled WGS sequence"/>
</dbReference>
<dbReference type="WBParaSite" id="ACAC_0001072001-mRNA-1">
    <property type="protein sequence ID" value="ACAC_0001072001-mRNA-1"/>
    <property type="gene ID" value="ACAC_0001072001"/>
</dbReference>
<keyword evidence="2" id="KW-1185">Reference proteome</keyword>
<feature type="region of interest" description="Disordered" evidence="1">
    <location>
        <begin position="1"/>
        <end position="68"/>
    </location>
</feature>
<name>A0A0K0DHN6_ANGCA</name>
<evidence type="ECO:0000313" key="2">
    <source>
        <dbReference type="Proteomes" id="UP000035642"/>
    </source>
</evidence>
<proteinExistence type="predicted"/>
<dbReference type="AlphaFoldDB" id="A0A0K0DHN6"/>
<reference evidence="3" key="2">
    <citation type="submission" date="2017-02" db="UniProtKB">
        <authorList>
            <consortium name="WormBaseParasite"/>
        </authorList>
    </citation>
    <scope>IDENTIFICATION</scope>
</reference>